<dbReference type="AlphaFoldDB" id="A0A4Y7SXQ9"/>
<keyword evidence="3" id="KW-1185">Reference proteome</keyword>
<feature type="compositionally biased region" description="Polar residues" evidence="1">
    <location>
        <begin position="176"/>
        <end position="194"/>
    </location>
</feature>
<dbReference type="OrthoDB" id="3009523at2759"/>
<feature type="region of interest" description="Disordered" evidence="1">
    <location>
        <begin position="155"/>
        <end position="194"/>
    </location>
</feature>
<dbReference type="Proteomes" id="UP000298030">
    <property type="component" value="Unassembled WGS sequence"/>
</dbReference>
<feature type="region of interest" description="Disordered" evidence="1">
    <location>
        <begin position="42"/>
        <end position="76"/>
    </location>
</feature>
<evidence type="ECO:0000313" key="2">
    <source>
        <dbReference type="EMBL" id="TEB26645.1"/>
    </source>
</evidence>
<accession>A0A4Y7SXQ9</accession>
<dbReference type="EMBL" id="QPFP01000047">
    <property type="protein sequence ID" value="TEB26645.1"/>
    <property type="molecule type" value="Genomic_DNA"/>
</dbReference>
<protein>
    <submittedName>
        <fullName evidence="2">Uncharacterized protein</fullName>
    </submittedName>
</protein>
<gene>
    <name evidence="2" type="ORF">FA13DRAFT_1776883</name>
</gene>
<name>A0A4Y7SXQ9_COPMI</name>
<sequence length="194" mass="21622">MRWSLIISISATLLGLFTFSAYGLVIPTEVDNGLVARAVTKRKSVHRPKNPLSQGSAKDRKASYKHRHSYAVQKDKHGMKKWQADHIFEKQMVHGHLKQNGLKFGNLPKHTQKRVNGIVNGPSNLARIPGSVNGSKGNKVRNAMNGKKIKDRAGPRWLYEAGLPTGEEDRAETRQRLQAGQSQSSEVYSDSISR</sequence>
<proteinExistence type="predicted"/>
<reference evidence="2 3" key="1">
    <citation type="journal article" date="2019" name="Nat. Ecol. Evol.">
        <title>Megaphylogeny resolves global patterns of mushroom evolution.</title>
        <authorList>
            <person name="Varga T."/>
            <person name="Krizsan K."/>
            <person name="Foldi C."/>
            <person name="Dima B."/>
            <person name="Sanchez-Garcia M."/>
            <person name="Sanchez-Ramirez S."/>
            <person name="Szollosi G.J."/>
            <person name="Szarkandi J.G."/>
            <person name="Papp V."/>
            <person name="Albert L."/>
            <person name="Andreopoulos W."/>
            <person name="Angelini C."/>
            <person name="Antonin V."/>
            <person name="Barry K.W."/>
            <person name="Bougher N.L."/>
            <person name="Buchanan P."/>
            <person name="Buyck B."/>
            <person name="Bense V."/>
            <person name="Catcheside P."/>
            <person name="Chovatia M."/>
            <person name="Cooper J."/>
            <person name="Damon W."/>
            <person name="Desjardin D."/>
            <person name="Finy P."/>
            <person name="Geml J."/>
            <person name="Haridas S."/>
            <person name="Hughes K."/>
            <person name="Justo A."/>
            <person name="Karasinski D."/>
            <person name="Kautmanova I."/>
            <person name="Kiss B."/>
            <person name="Kocsube S."/>
            <person name="Kotiranta H."/>
            <person name="LaButti K.M."/>
            <person name="Lechner B.E."/>
            <person name="Liimatainen K."/>
            <person name="Lipzen A."/>
            <person name="Lukacs Z."/>
            <person name="Mihaltcheva S."/>
            <person name="Morgado L.N."/>
            <person name="Niskanen T."/>
            <person name="Noordeloos M.E."/>
            <person name="Ohm R.A."/>
            <person name="Ortiz-Santana B."/>
            <person name="Ovrebo C."/>
            <person name="Racz N."/>
            <person name="Riley R."/>
            <person name="Savchenko A."/>
            <person name="Shiryaev A."/>
            <person name="Soop K."/>
            <person name="Spirin V."/>
            <person name="Szebenyi C."/>
            <person name="Tomsovsky M."/>
            <person name="Tulloss R.E."/>
            <person name="Uehling J."/>
            <person name="Grigoriev I.V."/>
            <person name="Vagvolgyi C."/>
            <person name="Papp T."/>
            <person name="Martin F.M."/>
            <person name="Miettinen O."/>
            <person name="Hibbett D.S."/>
            <person name="Nagy L.G."/>
        </authorList>
    </citation>
    <scope>NUCLEOTIDE SEQUENCE [LARGE SCALE GENOMIC DNA]</scope>
    <source>
        <strain evidence="2 3">FP101781</strain>
    </source>
</reference>
<evidence type="ECO:0000313" key="3">
    <source>
        <dbReference type="Proteomes" id="UP000298030"/>
    </source>
</evidence>
<comment type="caution">
    <text evidence="2">The sequence shown here is derived from an EMBL/GenBank/DDBJ whole genome shotgun (WGS) entry which is preliminary data.</text>
</comment>
<organism evidence="2 3">
    <name type="scientific">Coprinellus micaceus</name>
    <name type="common">Glistening ink-cap mushroom</name>
    <name type="synonym">Coprinus micaceus</name>
    <dbReference type="NCBI Taxonomy" id="71717"/>
    <lineage>
        <taxon>Eukaryota</taxon>
        <taxon>Fungi</taxon>
        <taxon>Dikarya</taxon>
        <taxon>Basidiomycota</taxon>
        <taxon>Agaricomycotina</taxon>
        <taxon>Agaricomycetes</taxon>
        <taxon>Agaricomycetidae</taxon>
        <taxon>Agaricales</taxon>
        <taxon>Agaricineae</taxon>
        <taxon>Psathyrellaceae</taxon>
        <taxon>Coprinellus</taxon>
    </lineage>
</organism>
<evidence type="ECO:0000256" key="1">
    <source>
        <dbReference type="SAM" id="MobiDB-lite"/>
    </source>
</evidence>